<comment type="caution">
    <text evidence="5">The sequence shown here is derived from an EMBL/GenBank/DDBJ whole genome shotgun (WGS) entry which is preliminary data.</text>
</comment>
<dbReference type="PANTHER" id="PTHR28657">
    <property type="entry name" value="INDOLEAMINE 2,3-DIOXYGENASE"/>
    <property type="match status" value="1"/>
</dbReference>
<dbReference type="PANTHER" id="PTHR28657:SF11">
    <property type="entry name" value="INDOLEAMINE 2,3-DIOXYGENASE"/>
    <property type="match status" value="1"/>
</dbReference>
<dbReference type="Gene3D" id="1.20.58.480">
    <property type="match status" value="1"/>
</dbReference>
<dbReference type="EMBL" id="MU856902">
    <property type="protein sequence ID" value="KAK4154818.1"/>
    <property type="molecule type" value="Genomic_DNA"/>
</dbReference>
<keyword evidence="6" id="KW-1185">Reference proteome</keyword>
<keyword evidence="2 4" id="KW-0479">Metal-binding</keyword>
<evidence type="ECO:0000256" key="3">
    <source>
        <dbReference type="ARBA" id="ARBA00023004"/>
    </source>
</evidence>
<dbReference type="GO" id="GO:0020037">
    <property type="term" value="F:heme binding"/>
    <property type="evidence" value="ECO:0007669"/>
    <property type="project" value="InterPro"/>
</dbReference>
<dbReference type="GO" id="GO:0033754">
    <property type="term" value="F:indoleamine 2,3-dioxygenase activity"/>
    <property type="evidence" value="ECO:0007669"/>
    <property type="project" value="TreeGrafter"/>
</dbReference>
<dbReference type="GO" id="GO:0034354">
    <property type="term" value="P:'de novo' NAD+ biosynthetic process from L-tryptophan"/>
    <property type="evidence" value="ECO:0007669"/>
    <property type="project" value="TreeGrafter"/>
</dbReference>
<evidence type="ECO:0000256" key="4">
    <source>
        <dbReference type="PIRSR" id="PIRSR600898-1"/>
    </source>
</evidence>
<dbReference type="GO" id="GO:0046872">
    <property type="term" value="F:metal ion binding"/>
    <property type="evidence" value="ECO:0007669"/>
    <property type="project" value="UniProtKB-KW"/>
</dbReference>
<dbReference type="InterPro" id="IPR000898">
    <property type="entry name" value="Indolamine_dOase"/>
</dbReference>
<name>A0AAN6VNF4_9PEZI</name>
<sequence length="494" mass="56102">MFDLVGYLLISVLGSIFTALITSSKKHWPLWSFEKKTILPSSWSFWARKADSENTANDEVLQDIKNLAECHETAALLDDLIHKDGAGEWPPRSNHAHTTWPAALRPYREIYEEMAPLLPRANVSLDNEVNKARITDFRSRLRKLLHEEVKLDQVEQLLKAAEAGRWDVFPRETYNAFYCCIAWCRHAYRWATIPVVSLAQLETTLPLPPQLALPWRYLQRHFGLTSESGNNMSNLVLNFDPQGPGSTYTYTLKINTGLSDDRITTSEEAFARIFHDVERLALPIYHAVVHATTAFARGDAAACLAHTQRITARLRPLLSSYYDRVHDARIARDVWLSHVQGFYAWGLGLEGEGEGDGDGDEERVKFDGLSGNQVLLFQVLDAFLGIKPYLSEENQNRNVPHRQRMFCKAVETHSFRGRLAGDGLEGRIQGELGEIVKRLRLFRTAHRTRAKVYLSQPAPERLPMTAGKSLLKADMDQSLEFLDEFMVGRLAQTV</sequence>
<protein>
    <recommendedName>
        <fullName evidence="7">Indoleamine 2,3-dioxygenase</fullName>
    </recommendedName>
</protein>
<keyword evidence="4" id="KW-0349">Heme</keyword>
<dbReference type="InterPro" id="IPR037217">
    <property type="entry name" value="Trp/Indoleamine_2_3_dOase-like"/>
</dbReference>
<accession>A0AAN6VNF4</accession>
<evidence type="ECO:0008006" key="7">
    <source>
        <dbReference type="Google" id="ProtNLM"/>
    </source>
</evidence>
<gene>
    <name evidence="5" type="ORF">C8A00DRAFT_42494</name>
</gene>
<dbReference type="Pfam" id="PF01231">
    <property type="entry name" value="IDO"/>
    <property type="match status" value="1"/>
</dbReference>
<comment type="similarity">
    <text evidence="1">Belongs to the indoleamine 2,3-dioxygenase family.</text>
</comment>
<dbReference type="AlphaFoldDB" id="A0AAN6VNF4"/>
<feature type="binding site" description="proximal binding residue" evidence="4">
    <location>
        <position position="446"/>
    </location>
    <ligand>
        <name>heme b</name>
        <dbReference type="ChEBI" id="CHEBI:60344"/>
    </ligand>
    <ligandPart>
        <name>Fe</name>
        <dbReference type="ChEBI" id="CHEBI:18248"/>
    </ligandPart>
</feature>
<evidence type="ECO:0000313" key="6">
    <source>
        <dbReference type="Proteomes" id="UP001302745"/>
    </source>
</evidence>
<dbReference type="SUPFAM" id="SSF140959">
    <property type="entry name" value="Indolic compounds 2,3-dioxygenase-like"/>
    <property type="match status" value="1"/>
</dbReference>
<keyword evidence="3 4" id="KW-0408">Iron</keyword>
<reference evidence="5" key="2">
    <citation type="submission" date="2023-05" db="EMBL/GenBank/DDBJ databases">
        <authorList>
            <consortium name="Lawrence Berkeley National Laboratory"/>
            <person name="Steindorff A."/>
            <person name="Hensen N."/>
            <person name="Bonometti L."/>
            <person name="Westerberg I."/>
            <person name="Brannstrom I.O."/>
            <person name="Guillou S."/>
            <person name="Cros-Aarteil S."/>
            <person name="Calhoun S."/>
            <person name="Haridas S."/>
            <person name="Kuo A."/>
            <person name="Mondo S."/>
            <person name="Pangilinan J."/>
            <person name="Riley R."/>
            <person name="Labutti K."/>
            <person name="Andreopoulos B."/>
            <person name="Lipzen A."/>
            <person name="Chen C."/>
            <person name="Yanf M."/>
            <person name="Daum C."/>
            <person name="Ng V."/>
            <person name="Clum A."/>
            <person name="Ohm R."/>
            <person name="Martin F."/>
            <person name="Silar P."/>
            <person name="Natvig D."/>
            <person name="Lalanne C."/>
            <person name="Gautier V."/>
            <person name="Ament-Velasquez S.L."/>
            <person name="Kruys A."/>
            <person name="Hutchinson M.I."/>
            <person name="Powell A.J."/>
            <person name="Barry K."/>
            <person name="Miller A.N."/>
            <person name="Grigoriev I.V."/>
            <person name="Debuchy R."/>
            <person name="Gladieux P."/>
            <person name="Thoren M.H."/>
            <person name="Johannesson H."/>
        </authorList>
    </citation>
    <scope>NUCLEOTIDE SEQUENCE</scope>
    <source>
        <strain evidence="5">CBS 538.74</strain>
    </source>
</reference>
<proteinExistence type="inferred from homology"/>
<reference evidence="5" key="1">
    <citation type="journal article" date="2023" name="Mol. Phylogenet. Evol.">
        <title>Genome-scale phylogeny and comparative genomics of the fungal order Sordariales.</title>
        <authorList>
            <person name="Hensen N."/>
            <person name="Bonometti L."/>
            <person name="Westerberg I."/>
            <person name="Brannstrom I.O."/>
            <person name="Guillou S."/>
            <person name="Cros-Aarteil S."/>
            <person name="Calhoun S."/>
            <person name="Haridas S."/>
            <person name="Kuo A."/>
            <person name="Mondo S."/>
            <person name="Pangilinan J."/>
            <person name="Riley R."/>
            <person name="LaButti K."/>
            <person name="Andreopoulos B."/>
            <person name="Lipzen A."/>
            <person name="Chen C."/>
            <person name="Yan M."/>
            <person name="Daum C."/>
            <person name="Ng V."/>
            <person name="Clum A."/>
            <person name="Steindorff A."/>
            <person name="Ohm R.A."/>
            <person name="Martin F."/>
            <person name="Silar P."/>
            <person name="Natvig D.O."/>
            <person name="Lalanne C."/>
            <person name="Gautier V."/>
            <person name="Ament-Velasquez S.L."/>
            <person name="Kruys A."/>
            <person name="Hutchinson M.I."/>
            <person name="Powell A.J."/>
            <person name="Barry K."/>
            <person name="Miller A.N."/>
            <person name="Grigoriev I.V."/>
            <person name="Debuchy R."/>
            <person name="Gladieux P."/>
            <person name="Hiltunen Thoren M."/>
            <person name="Johannesson H."/>
        </authorList>
    </citation>
    <scope>NUCLEOTIDE SEQUENCE</scope>
    <source>
        <strain evidence="5">CBS 538.74</strain>
    </source>
</reference>
<evidence type="ECO:0000256" key="1">
    <source>
        <dbReference type="ARBA" id="ARBA00007119"/>
    </source>
</evidence>
<dbReference type="GO" id="GO:0005737">
    <property type="term" value="C:cytoplasm"/>
    <property type="evidence" value="ECO:0007669"/>
    <property type="project" value="TreeGrafter"/>
</dbReference>
<dbReference type="GO" id="GO:0019441">
    <property type="term" value="P:L-tryptophan catabolic process to kynurenine"/>
    <property type="evidence" value="ECO:0007669"/>
    <property type="project" value="InterPro"/>
</dbReference>
<organism evidence="5 6">
    <name type="scientific">Chaetomidium leptoderma</name>
    <dbReference type="NCBI Taxonomy" id="669021"/>
    <lineage>
        <taxon>Eukaryota</taxon>
        <taxon>Fungi</taxon>
        <taxon>Dikarya</taxon>
        <taxon>Ascomycota</taxon>
        <taxon>Pezizomycotina</taxon>
        <taxon>Sordariomycetes</taxon>
        <taxon>Sordariomycetidae</taxon>
        <taxon>Sordariales</taxon>
        <taxon>Chaetomiaceae</taxon>
        <taxon>Chaetomidium</taxon>
    </lineage>
</organism>
<evidence type="ECO:0000256" key="2">
    <source>
        <dbReference type="ARBA" id="ARBA00022723"/>
    </source>
</evidence>
<dbReference type="Proteomes" id="UP001302745">
    <property type="component" value="Unassembled WGS sequence"/>
</dbReference>
<evidence type="ECO:0000313" key="5">
    <source>
        <dbReference type="EMBL" id="KAK4154818.1"/>
    </source>
</evidence>